<evidence type="ECO:0000256" key="1">
    <source>
        <dbReference type="ARBA" id="ARBA00004123"/>
    </source>
</evidence>
<dbReference type="GO" id="GO:0003700">
    <property type="term" value="F:DNA-binding transcription factor activity"/>
    <property type="evidence" value="ECO:0000318"/>
    <property type="project" value="GO_Central"/>
</dbReference>
<keyword evidence="8" id="KW-1185">Reference proteome</keyword>
<keyword evidence="6" id="KW-0175">Coiled coil</keyword>
<dbReference type="Gene3D" id="4.10.280.10">
    <property type="entry name" value="Helix-loop-helix DNA-binding domain"/>
    <property type="match status" value="1"/>
</dbReference>
<dbReference type="Proteomes" id="UP000235220">
    <property type="component" value="Chromosome 9"/>
</dbReference>
<sequence>MDEIISSSSSSSLVNAYHEASSPTIHQRLQFIIQSRPEWWIYSIFWQTSKDSNGQVVLSWGDGHFRGSRDFVSKVSNDKGDDQPRYGFGLDRTRVSKGVLQSLFAEDLDVDGVTLDGQVTDSEWFYAVSVTRSFAVRDGVLGRAYSCGEYIWLAGDLELQFYECDRAREARLHGIQTLICVATSRGVVELGSSESIREDWGLVQQVKSLFGAGNASSQVLRELGSHQGQPSISAKRDIPNFLDIGMLPQAQKECTLLEKQPEVDKIKDQGDGLGRSSSDSGHSDSDGNFASENTQNILLKKRGRKATTGRDSPVNHVEAERQRREKLNHRFYALRSVVPNVSKMDKASLLADAVVYINELKAKIDNLEVKLEAQPREANMSNLSGMYDSRSITSTVDHTRLSSSSFTAAAIYVEVKIVGSEALIRIQCPDVNYPHARLMDALRDLEFQIRHASISSIKGLMVQDVVVKVPDGLQTGQAIRTAILQSMRS</sequence>
<proteinExistence type="predicted"/>
<dbReference type="Pfam" id="PF00010">
    <property type="entry name" value="HLH"/>
    <property type="match status" value="1"/>
</dbReference>
<dbReference type="KEGG" id="jre:108993751"/>
<dbReference type="CDD" id="cd11449">
    <property type="entry name" value="bHLH_AtAIB_like"/>
    <property type="match status" value="1"/>
</dbReference>
<evidence type="ECO:0000256" key="7">
    <source>
        <dbReference type="SAM" id="MobiDB-lite"/>
    </source>
</evidence>
<feature type="coiled-coil region" evidence="6">
    <location>
        <begin position="350"/>
        <end position="377"/>
    </location>
</feature>
<dbReference type="STRING" id="51240.A0A2I4EY31"/>
<dbReference type="GO" id="GO:0046983">
    <property type="term" value="F:protein dimerization activity"/>
    <property type="evidence" value="ECO:0007669"/>
    <property type="project" value="InterPro"/>
</dbReference>
<evidence type="ECO:0000256" key="4">
    <source>
        <dbReference type="ARBA" id="ARBA00023242"/>
    </source>
</evidence>
<dbReference type="GO" id="GO:0006355">
    <property type="term" value="P:regulation of DNA-templated transcription"/>
    <property type="evidence" value="ECO:0000318"/>
    <property type="project" value="GO_Central"/>
</dbReference>
<accession>A0A2I4EY31</accession>
<feature type="compositionally biased region" description="Polar residues" evidence="7">
    <location>
        <begin position="288"/>
        <end position="297"/>
    </location>
</feature>
<dbReference type="GO" id="GO:0000976">
    <property type="term" value="F:transcription cis-regulatory region binding"/>
    <property type="evidence" value="ECO:0000318"/>
    <property type="project" value="GO_Central"/>
</dbReference>
<evidence type="ECO:0000313" key="8">
    <source>
        <dbReference type="Proteomes" id="UP000235220"/>
    </source>
</evidence>
<reference evidence="9" key="1">
    <citation type="submission" date="2025-08" db="UniProtKB">
        <authorList>
            <consortium name="RefSeq"/>
        </authorList>
    </citation>
    <scope>IDENTIFICATION</scope>
    <source>
        <tissue evidence="9">Leaves</tissue>
    </source>
</reference>
<comment type="subcellular location">
    <subcellularLocation>
        <location evidence="1 5">Nucleus</location>
    </subcellularLocation>
</comment>
<dbReference type="AlphaFoldDB" id="A0A2I4EY31"/>
<dbReference type="InterPro" id="IPR045084">
    <property type="entry name" value="AIB/MYC-like"/>
</dbReference>
<evidence type="ECO:0000256" key="3">
    <source>
        <dbReference type="ARBA" id="ARBA00023163"/>
    </source>
</evidence>
<dbReference type="Gramene" id="Jr09_09240_p1">
    <property type="protein sequence ID" value="cds.Jr09_09240_p1"/>
    <property type="gene ID" value="Jr09_09240"/>
</dbReference>
<evidence type="ECO:0000256" key="5">
    <source>
        <dbReference type="RuleBase" id="RU369104"/>
    </source>
</evidence>
<dbReference type="PANTHER" id="PTHR11514:SF115">
    <property type="entry name" value="TRANSCRIPTION FACTOR"/>
    <property type="match status" value="1"/>
</dbReference>
<dbReference type="SUPFAM" id="SSF47459">
    <property type="entry name" value="HLH, helix-loop-helix DNA-binding domain"/>
    <property type="match status" value="1"/>
</dbReference>
<dbReference type="InterPro" id="IPR036638">
    <property type="entry name" value="HLH_DNA-bd_sf"/>
</dbReference>
<evidence type="ECO:0000256" key="2">
    <source>
        <dbReference type="ARBA" id="ARBA00023015"/>
    </source>
</evidence>
<dbReference type="InterPro" id="IPR011598">
    <property type="entry name" value="bHLH_dom"/>
</dbReference>
<dbReference type="GeneID" id="108993751"/>
<keyword evidence="4 5" id="KW-0539">Nucleus</keyword>
<keyword evidence="2 5" id="KW-0805">Transcription regulation</keyword>
<organism evidence="8 9">
    <name type="scientific">Juglans regia</name>
    <name type="common">English walnut</name>
    <dbReference type="NCBI Taxonomy" id="51240"/>
    <lineage>
        <taxon>Eukaryota</taxon>
        <taxon>Viridiplantae</taxon>
        <taxon>Streptophyta</taxon>
        <taxon>Embryophyta</taxon>
        <taxon>Tracheophyta</taxon>
        <taxon>Spermatophyta</taxon>
        <taxon>Magnoliopsida</taxon>
        <taxon>eudicotyledons</taxon>
        <taxon>Gunneridae</taxon>
        <taxon>Pentapetalae</taxon>
        <taxon>rosids</taxon>
        <taxon>fabids</taxon>
        <taxon>Fagales</taxon>
        <taxon>Juglandaceae</taxon>
        <taxon>Juglans</taxon>
    </lineage>
</organism>
<evidence type="ECO:0000313" key="9">
    <source>
        <dbReference type="RefSeq" id="XP_018824308.2"/>
    </source>
</evidence>
<dbReference type="Pfam" id="PF14215">
    <property type="entry name" value="bHLH-MYC_N"/>
    <property type="match status" value="1"/>
</dbReference>
<dbReference type="InterPro" id="IPR025610">
    <property type="entry name" value="MYC/MYB_N"/>
</dbReference>
<dbReference type="SMART" id="SM00353">
    <property type="entry name" value="HLH"/>
    <property type="match status" value="1"/>
</dbReference>
<evidence type="ECO:0000256" key="6">
    <source>
        <dbReference type="SAM" id="Coils"/>
    </source>
</evidence>
<feature type="compositionally biased region" description="Basic and acidic residues" evidence="7">
    <location>
        <begin position="258"/>
        <end position="270"/>
    </location>
</feature>
<gene>
    <name evidence="9" type="primary">LOC108993751</name>
</gene>
<name>A0A2I4EY31_JUGRE</name>
<dbReference type="GO" id="GO:0005634">
    <property type="term" value="C:nucleus"/>
    <property type="evidence" value="ECO:0000318"/>
    <property type="project" value="GO_Central"/>
</dbReference>
<feature type="region of interest" description="Disordered" evidence="7">
    <location>
        <begin position="258"/>
        <end position="322"/>
    </location>
</feature>
<dbReference type="PANTHER" id="PTHR11514">
    <property type="entry name" value="MYC"/>
    <property type="match status" value="1"/>
</dbReference>
<keyword evidence="3 5" id="KW-0804">Transcription</keyword>
<dbReference type="Pfam" id="PF22754">
    <property type="entry name" value="bHLH-TF_ACT-like_plant"/>
    <property type="match status" value="1"/>
</dbReference>
<dbReference type="OrthoDB" id="1926382at2759"/>
<dbReference type="InterPro" id="IPR054502">
    <property type="entry name" value="bHLH-TF_ACT-like_plant"/>
</dbReference>
<dbReference type="RefSeq" id="XP_018824308.2">
    <property type="nucleotide sequence ID" value="XM_018968763.2"/>
</dbReference>
<protein>
    <recommendedName>
        <fullName evidence="5">Transcription factor</fullName>
        <shortName evidence="5">bHLH transcription factor</shortName>
    </recommendedName>
    <alternativeName>
        <fullName evidence="5">Basic helix-loop-helix protein</fullName>
    </alternativeName>
</protein>
<dbReference type="PROSITE" id="PS50888">
    <property type="entry name" value="BHLH"/>
    <property type="match status" value="1"/>
</dbReference>